<comment type="caution">
    <text evidence="2">The sequence shown here is derived from an EMBL/GenBank/DDBJ whole genome shotgun (WGS) entry which is preliminary data.</text>
</comment>
<organism evidence="2 3">
    <name type="scientific">Trichinella murrelli</name>
    <dbReference type="NCBI Taxonomy" id="144512"/>
    <lineage>
        <taxon>Eukaryota</taxon>
        <taxon>Metazoa</taxon>
        <taxon>Ecdysozoa</taxon>
        <taxon>Nematoda</taxon>
        <taxon>Enoplea</taxon>
        <taxon>Dorylaimia</taxon>
        <taxon>Trichinellida</taxon>
        <taxon>Trichinellidae</taxon>
        <taxon>Trichinella</taxon>
    </lineage>
</organism>
<dbReference type="AlphaFoldDB" id="A0A0V0U817"/>
<gene>
    <name evidence="2" type="ORF">T05_8780</name>
</gene>
<dbReference type="Proteomes" id="UP000055048">
    <property type="component" value="Unassembled WGS sequence"/>
</dbReference>
<evidence type="ECO:0000313" key="3">
    <source>
        <dbReference type="Proteomes" id="UP000055048"/>
    </source>
</evidence>
<protein>
    <submittedName>
        <fullName evidence="2">Uncharacterized protein</fullName>
    </submittedName>
</protein>
<evidence type="ECO:0000313" key="2">
    <source>
        <dbReference type="EMBL" id="KRX47474.1"/>
    </source>
</evidence>
<feature type="region of interest" description="Disordered" evidence="1">
    <location>
        <begin position="10"/>
        <end position="29"/>
    </location>
</feature>
<evidence type="ECO:0000256" key="1">
    <source>
        <dbReference type="SAM" id="MobiDB-lite"/>
    </source>
</evidence>
<reference evidence="2 3" key="1">
    <citation type="submission" date="2015-01" db="EMBL/GenBank/DDBJ databases">
        <title>Evolution of Trichinella species and genotypes.</title>
        <authorList>
            <person name="Korhonen P.K."/>
            <person name="Edoardo P."/>
            <person name="Giuseppe L.R."/>
            <person name="Gasser R.B."/>
        </authorList>
    </citation>
    <scope>NUCLEOTIDE SEQUENCE [LARGE SCALE GENOMIC DNA]</scope>
    <source>
        <strain evidence="2">ISS417</strain>
    </source>
</reference>
<keyword evidence="3" id="KW-1185">Reference proteome</keyword>
<name>A0A0V0U817_9BILA</name>
<accession>A0A0V0U817</accession>
<proteinExistence type="predicted"/>
<sequence>MRPGTTEILAAGSNIKANSQRTAGRRNNRQRRSLILRIELAALGMAREAHNEEFKPVERGRDDFPTQLNFGFGDFIFTSVAYVINNFARDSVKILQLWKGTLILLHTGQPSIVRMKCLARS</sequence>
<dbReference type="EMBL" id="JYDJ01000042">
    <property type="protein sequence ID" value="KRX47474.1"/>
    <property type="molecule type" value="Genomic_DNA"/>
</dbReference>